<comment type="caution">
    <text evidence="1">The sequence shown here is derived from an EMBL/GenBank/DDBJ whole genome shotgun (WGS) entry which is preliminary data.</text>
</comment>
<accession>A0A095VSB0</accession>
<keyword evidence="1" id="KW-0449">Lipoprotein</keyword>
<dbReference type="eggNOG" id="ENOG5031DNS">
    <property type="taxonomic scope" value="Bacteria"/>
</dbReference>
<dbReference type="Proteomes" id="UP000029640">
    <property type="component" value="Unassembled WGS sequence"/>
</dbReference>
<reference evidence="1 2" key="1">
    <citation type="journal article" date="2014" name="Genome Announc.">
        <title>Genome Sequence of Gammaproteobacterial Pseudohaliea rubra Type Strain DSM 19751, Isolated from Coastal Seawater of the Mediterranean Sea.</title>
        <authorList>
            <person name="Spring S."/>
            <person name="Fiebig A."/>
            <person name="Riedel T."/>
            <person name="Goker M."/>
            <person name="Klenk H.P."/>
        </authorList>
    </citation>
    <scope>NUCLEOTIDE SEQUENCE [LARGE SCALE GENOMIC DNA]</scope>
    <source>
        <strain evidence="1 2">DSM 19751</strain>
    </source>
</reference>
<evidence type="ECO:0000313" key="1">
    <source>
        <dbReference type="EMBL" id="KGE04250.1"/>
    </source>
</evidence>
<dbReference type="PATRIC" id="fig|1265313.6.peg.1098"/>
<keyword evidence="2" id="KW-1185">Reference proteome</keyword>
<dbReference type="OrthoDB" id="5296954at2"/>
<dbReference type="RefSeq" id="WP_035515259.1">
    <property type="nucleotide sequence ID" value="NZ_KN234754.1"/>
</dbReference>
<dbReference type="HOGENOM" id="CLU_113723_0_0_6"/>
<dbReference type="PROSITE" id="PS51257">
    <property type="entry name" value="PROKAR_LIPOPROTEIN"/>
    <property type="match status" value="1"/>
</dbReference>
<proteinExistence type="predicted"/>
<protein>
    <submittedName>
        <fullName evidence="1">Putative lipoprotein</fullName>
    </submittedName>
</protein>
<name>A0A095VSB0_9GAMM</name>
<dbReference type="EMBL" id="AUVB01000031">
    <property type="protein sequence ID" value="KGE04250.1"/>
    <property type="molecule type" value="Genomic_DNA"/>
</dbReference>
<dbReference type="AlphaFoldDB" id="A0A095VSB0"/>
<evidence type="ECO:0000313" key="2">
    <source>
        <dbReference type="Proteomes" id="UP000029640"/>
    </source>
</evidence>
<dbReference type="STRING" id="1265313.HRUBRA_01114"/>
<gene>
    <name evidence="1" type="ORF">HRUBRA_01114</name>
</gene>
<dbReference type="Pfam" id="PF12915">
    <property type="entry name" value="DUF3833"/>
    <property type="match status" value="1"/>
</dbReference>
<organism evidence="1 2">
    <name type="scientific">Pseudohaliea rubra DSM 19751</name>
    <dbReference type="NCBI Taxonomy" id="1265313"/>
    <lineage>
        <taxon>Bacteria</taxon>
        <taxon>Pseudomonadati</taxon>
        <taxon>Pseudomonadota</taxon>
        <taxon>Gammaproteobacteria</taxon>
        <taxon>Cellvibrionales</taxon>
        <taxon>Halieaceae</taxon>
        <taxon>Pseudohaliea</taxon>
    </lineage>
</organism>
<sequence>MRFTLAGLLLTLGLLLQGCSGVSVENYAGEAPALVPERFFNGDLVAYGILKNRSGEVTRRFRAAIKAYWEDGIGTLEEDFVFDDGETDRRVWTLTPSGPDRYQGTAGDVVGEADLAVAGNAMFLDYVLRVPRGDGTIDVLIDDRMYLVDEHTLINESELRKFGLRVGELTLVIRRLGEADGW</sequence>
<dbReference type="InterPro" id="IPR024409">
    <property type="entry name" value="DUF3833"/>
</dbReference>